<evidence type="ECO:0000256" key="2">
    <source>
        <dbReference type="SAM" id="MobiDB-lite"/>
    </source>
</evidence>
<dbReference type="OrthoDB" id="5849288at2759"/>
<feature type="compositionally biased region" description="Polar residues" evidence="2">
    <location>
        <begin position="391"/>
        <end position="408"/>
    </location>
</feature>
<keyword evidence="4" id="KW-1185">Reference proteome</keyword>
<organism evidence="4">
    <name type="scientific">Caenorhabditis brenneri</name>
    <name type="common">Nematode worm</name>
    <dbReference type="NCBI Taxonomy" id="135651"/>
    <lineage>
        <taxon>Eukaryota</taxon>
        <taxon>Metazoa</taxon>
        <taxon>Ecdysozoa</taxon>
        <taxon>Nematoda</taxon>
        <taxon>Chromadorea</taxon>
        <taxon>Rhabditida</taxon>
        <taxon>Rhabditina</taxon>
        <taxon>Rhabditomorpha</taxon>
        <taxon>Rhabditoidea</taxon>
        <taxon>Rhabditidae</taxon>
        <taxon>Peloderinae</taxon>
        <taxon>Caenorhabditis</taxon>
    </lineage>
</organism>
<feature type="region of interest" description="Disordered" evidence="2">
    <location>
        <begin position="256"/>
        <end position="287"/>
    </location>
</feature>
<dbReference type="eggNOG" id="ENOG502TH09">
    <property type="taxonomic scope" value="Eukaryota"/>
</dbReference>
<dbReference type="Proteomes" id="UP000008068">
    <property type="component" value="Unassembled WGS sequence"/>
</dbReference>
<feature type="region of interest" description="Disordered" evidence="2">
    <location>
        <begin position="818"/>
        <end position="848"/>
    </location>
</feature>
<evidence type="ECO:0000313" key="3">
    <source>
        <dbReference type="EMBL" id="EGT30372.1"/>
    </source>
</evidence>
<keyword evidence="1" id="KW-0175">Coiled coil</keyword>
<feature type="compositionally biased region" description="Polar residues" evidence="2">
    <location>
        <begin position="357"/>
        <end position="370"/>
    </location>
</feature>
<feature type="compositionally biased region" description="Polar residues" evidence="2">
    <location>
        <begin position="544"/>
        <end position="560"/>
    </location>
</feature>
<feature type="compositionally biased region" description="Basic and acidic residues" evidence="2">
    <location>
        <begin position="613"/>
        <end position="676"/>
    </location>
</feature>
<dbReference type="AlphaFoldDB" id="G0M8P5"/>
<gene>
    <name evidence="3" type="ORF">CAEBREN_06839</name>
</gene>
<dbReference type="InParanoid" id="G0M8P5"/>
<feature type="compositionally biased region" description="Basic and acidic residues" evidence="2">
    <location>
        <begin position="452"/>
        <end position="468"/>
    </location>
</feature>
<accession>G0M8P5</accession>
<dbReference type="HOGENOM" id="CLU_317670_0_0_1"/>
<evidence type="ECO:0000256" key="1">
    <source>
        <dbReference type="SAM" id="Coils"/>
    </source>
</evidence>
<dbReference type="FunCoup" id="G0M8P5">
    <property type="interactions" value="1899"/>
</dbReference>
<evidence type="ECO:0000313" key="4">
    <source>
        <dbReference type="Proteomes" id="UP000008068"/>
    </source>
</evidence>
<dbReference type="OMA" id="MSCQTDG"/>
<reference evidence="4" key="1">
    <citation type="submission" date="2011-07" db="EMBL/GenBank/DDBJ databases">
        <authorList>
            <consortium name="Caenorhabditis brenneri Sequencing and Analysis Consortium"/>
            <person name="Wilson R.K."/>
        </authorList>
    </citation>
    <scope>NUCLEOTIDE SEQUENCE [LARGE SCALE GENOMIC DNA]</scope>
    <source>
        <strain evidence="4">PB2801</strain>
    </source>
</reference>
<feature type="compositionally biased region" description="Low complexity" evidence="2">
    <location>
        <begin position="420"/>
        <end position="431"/>
    </location>
</feature>
<sequence length="848" mass="96102">MDVKKEEKDIESVVTKNVYMGDGKFREFRLPKSQVTERSQLWPAKQEVGQRIAQIMKEKREQIAEMKKWIKQMEQCHTNWAAVAKAVNVDSENFLLDAIFATDEDIKEFERHNFLSNAGWTKLRDVAELTKEEKDKMCAATADESERDYCVLQAYHIEKLNHYEWICSKSEGLSSLEKECVGDPNRKDIPSKLEKPTEDNIVMNSKDNVINEKEAIIQDLESEEDKEEQEYCREVATSPMFLVMSDDVAQNDFSPVENQQTETETPNVEDLSNGTTEPESNVSTEKKISAFADISRVTRDTDPAITVAKKFPNGSTDVELRTEHPELSTNGETSIGSKDVKQYTLTKVKPPSAHVPNDTSVRQNGTSSSKATKEKVEPDNAKLDTLKVENNVENGHSINNSTSCSPTATKKPLADLSGYSRLRLTSSSSSTDIPPAQPATPKVTHGSIWEQKAAEREEQLMAEKKIKENQNAMPAPASSVPAKPTGNKAPVKPAREQPQNGNASKATPHKPAEPNEWITFASKKTAKPKNGNFLKDLEKKESAPSATENTEKSNSGTLSSPLVEPSNVDAEKKSSKPEKEASSRNAINEKETSESKSDEAEAEKRAKRRQRKKEQAKLNAEQKQEEERRIREQKRVEHEQRIEAEKKEKELKRKQEYEQRQRDNEEIRRQYKEMRPKNKPKPIKTTIEAERLQRAMKIKERLEAYVNSTDLTCQLSAEFLAVHEAYDAFVDTIEGKLHETIDKAAYFVTEVLAKMSTMKYKDEVKVRTQGVLENFRSLHEETVHFVDIAAYLRTREKTEFFIVEEDYLLTAADSENCGLQKSSEGDSVQKTDSCCQTEEDCNDKEAVQ</sequence>
<feature type="compositionally biased region" description="Polar residues" evidence="2">
    <location>
        <begin position="327"/>
        <end position="336"/>
    </location>
</feature>
<proteinExistence type="predicted"/>
<feature type="coiled-coil region" evidence="1">
    <location>
        <begin position="203"/>
        <end position="230"/>
    </location>
</feature>
<feature type="compositionally biased region" description="Basic and acidic residues" evidence="2">
    <location>
        <begin position="569"/>
        <end position="604"/>
    </location>
</feature>
<feature type="compositionally biased region" description="Polar residues" evidence="2">
    <location>
        <begin position="256"/>
        <end position="283"/>
    </location>
</feature>
<feature type="region of interest" description="Disordered" evidence="2">
    <location>
        <begin position="306"/>
        <end position="680"/>
    </location>
</feature>
<protein>
    <submittedName>
        <fullName evidence="3">Uncharacterized protein</fullName>
    </submittedName>
</protein>
<dbReference type="EMBL" id="GL379786">
    <property type="protein sequence ID" value="EGT30372.1"/>
    <property type="molecule type" value="Genomic_DNA"/>
</dbReference>
<feature type="compositionally biased region" description="Basic and acidic residues" evidence="2">
    <location>
        <begin position="371"/>
        <end position="387"/>
    </location>
</feature>
<name>G0M8P5_CAEBE</name>